<protein>
    <submittedName>
        <fullName evidence="1">Uncharacterized protein</fullName>
    </submittedName>
</protein>
<dbReference type="EMBL" id="OV725083">
    <property type="protein sequence ID" value="CAH1407642.1"/>
    <property type="molecule type" value="Genomic_DNA"/>
</dbReference>
<evidence type="ECO:0000313" key="1">
    <source>
        <dbReference type="EMBL" id="CAH1407642.1"/>
    </source>
</evidence>
<dbReference type="OrthoDB" id="6625937at2759"/>
<proteinExistence type="predicted"/>
<dbReference type="AlphaFoldDB" id="A0A9P0HSW5"/>
<reference evidence="1" key="1">
    <citation type="submission" date="2022-01" db="EMBL/GenBank/DDBJ databases">
        <authorList>
            <person name="King R."/>
        </authorList>
    </citation>
    <scope>NUCLEOTIDE SEQUENCE</scope>
</reference>
<dbReference type="Proteomes" id="UP001152798">
    <property type="component" value="Chromosome 7"/>
</dbReference>
<sequence>MIKNSERSPYDRKRTRGREMKRWRDPFRLLAVPLWWRAARDRDGGCLLKSPLCGIEPRPVSREEASTPFHSAAPDLAHSAKHWPSLSSYGEISSEKAEIFQPRCVRNPSERVNMLTLSRSFLERILSILHCPVKWSRGLGHSCEGSAVTLDGPGARKDRFYYD</sequence>
<accession>A0A9P0HSW5</accession>
<keyword evidence="2" id="KW-1185">Reference proteome</keyword>
<organism evidence="1 2">
    <name type="scientific">Nezara viridula</name>
    <name type="common">Southern green stink bug</name>
    <name type="synonym">Cimex viridulus</name>
    <dbReference type="NCBI Taxonomy" id="85310"/>
    <lineage>
        <taxon>Eukaryota</taxon>
        <taxon>Metazoa</taxon>
        <taxon>Ecdysozoa</taxon>
        <taxon>Arthropoda</taxon>
        <taxon>Hexapoda</taxon>
        <taxon>Insecta</taxon>
        <taxon>Pterygota</taxon>
        <taxon>Neoptera</taxon>
        <taxon>Paraneoptera</taxon>
        <taxon>Hemiptera</taxon>
        <taxon>Heteroptera</taxon>
        <taxon>Panheteroptera</taxon>
        <taxon>Pentatomomorpha</taxon>
        <taxon>Pentatomoidea</taxon>
        <taxon>Pentatomidae</taxon>
        <taxon>Pentatominae</taxon>
        <taxon>Nezara</taxon>
    </lineage>
</organism>
<name>A0A9P0HSW5_NEZVI</name>
<evidence type="ECO:0000313" key="2">
    <source>
        <dbReference type="Proteomes" id="UP001152798"/>
    </source>
</evidence>
<gene>
    <name evidence="1" type="ORF">NEZAVI_LOCUS15319</name>
</gene>